<sequence>MTVILSFQDSSSVCCSVFPKGETLRYDIMPFQGNGNEILTTRDIDGLIDDLKPQRGEIT</sequence>
<comment type="caution">
    <text evidence="1">The sequence shown here is derived from an EMBL/GenBank/DDBJ whole genome shotgun (WGS) entry which is preliminary data.</text>
</comment>
<reference evidence="2" key="1">
    <citation type="submission" date="2014-11" db="EMBL/GenBank/DDBJ databases">
        <title>Genome sequencing of Roseivirga sp. D-25.</title>
        <authorList>
            <person name="Selvaratnam C."/>
            <person name="Thevarajoo S."/>
            <person name="Goh K.M."/>
            <person name="Eee R."/>
            <person name="Chan K.-G."/>
            <person name="Chong C.S."/>
        </authorList>
    </citation>
    <scope>NUCLEOTIDE SEQUENCE [LARGE SCALE GENOMIC DNA]</scope>
    <source>
        <strain evidence="2">D-25</strain>
    </source>
</reference>
<evidence type="ECO:0000313" key="1">
    <source>
        <dbReference type="EMBL" id="KOF03644.1"/>
    </source>
</evidence>
<dbReference type="EMBL" id="JSVA01000006">
    <property type="protein sequence ID" value="KOF03644.1"/>
    <property type="molecule type" value="Genomic_DNA"/>
</dbReference>
<evidence type="ECO:0000313" key="2">
    <source>
        <dbReference type="Proteomes" id="UP000036908"/>
    </source>
</evidence>
<gene>
    <name evidence="1" type="ORF">OB69_04925</name>
</gene>
<dbReference type="PATRIC" id="fig|1566026.4.peg.2808"/>
<dbReference type="AlphaFoldDB" id="A0A0L8AMT0"/>
<protein>
    <submittedName>
        <fullName evidence="1">Uncharacterized protein</fullName>
    </submittedName>
</protein>
<keyword evidence="2" id="KW-1185">Reference proteome</keyword>
<dbReference type="Proteomes" id="UP000036908">
    <property type="component" value="Unassembled WGS sequence"/>
</dbReference>
<name>A0A0L8AMT0_9BACT</name>
<organism evidence="1 2">
    <name type="scientific">Roseivirga seohaensis subsp. aquiponti</name>
    <dbReference type="NCBI Taxonomy" id="1566026"/>
    <lineage>
        <taxon>Bacteria</taxon>
        <taxon>Pseudomonadati</taxon>
        <taxon>Bacteroidota</taxon>
        <taxon>Cytophagia</taxon>
        <taxon>Cytophagales</taxon>
        <taxon>Roseivirgaceae</taxon>
        <taxon>Roseivirga</taxon>
    </lineage>
</organism>
<proteinExistence type="predicted"/>
<accession>A0A0L8AMT0</accession>